<dbReference type="EMBL" id="BMAO01039123">
    <property type="protein sequence ID" value="GFR29069.1"/>
    <property type="molecule type" value="Genomic_DNA"/>
</dbReference>
<gene>
    <name evidence="1" type="ORF">TNCT_527001</name>
</gene>
<sequence>MVFYAPHRLFFHSFSFGRLCQIHPVYPLGIQANNNYSTEELAGKEDSNSKKTANVTAPNNARDEVYFLWEANKIPKLVKDPFNYNSHGFKILSESQTKRRRKI</sequence>
<proteinExistence type="predicted"/>
<comment type="caution">
    <text evidence="1">The sequence shown here is derived from an EMBL/GenBank/DDBJ whole genome shotgun (WGS) entry which is preliminary data.</text>
</comment>
<protein>
    <submittedName>
        <fullName evidence="1">Uncharacterized protein</fullName>
    </submittedName>
</protein>
<name>A0A8X6HSB4_TRICU</name>
<keyword evidence="2" id="KW-1185">Reference proteome</keyword>
<reference evidence="1" key="1">
    <citation type="submission" date="2020-07" db="EMBL/GenBank/DDBJ databases">
        <title>Multicomponent nature underlies the extraordinary mechanical properties of spider dragline silk.</title>
        <authorList>
            <person name="Kono N."/>
            <person name="Nakamura H."/>
            <person name="Mori M."/>
            <person name="Yoshida Y."/>
            <person name="Ohtoshi R."/>
            <person name="Malay A.D."/>
            <person name="Moran D.A.P."/>
            <person name="Tomita M."/>
            <person name="Numata K."/>
            <person name="Arakawa K."/>
        </authorList>
    </citation>
    <scope>NUCLEOTIDE SEQUENCE</scope>
</reference>
<accession>A0A8X6HSB4</accession>
<dbReference type="Proteomes" id="UP000887116">
    <property type="component" value="Unassembled WGS sequence"/>
</dbReference>
<organism evidence="1 2">
    <name type="scientific">Trichonephila clavata</name>
    <name type="common">Joro spider</name>
    <name type="synonym">Nephila clavata</name>
    <dbReference type="NCBI Taxonomy" id="2740835"/>
    <lineage>
        <taxon>Eukaryota</taxon>
        <taxon>Metazoa</taxon>
        <taxon>Ecdysozoa</taxon>
        <taxon>Arthropoda</taxon>
        <taxon>Chelicerata</taxon>
        <taxon>Arachnida</taxon>
        <taxon>Araneae</taxon>
        <taxon>Araneomorphae</taxon>
        <taxon>Entelegynae</taxon>
        <taxon>Araneoidea</taxon>
        <taxon>Nephilidae</taxon>
        <taxon>Trichonephila</taxon>
    </lineage>
</organism>
<dbReference type="AlphaFoldDB" id="A0A8X6HSB4"/>
<evidence type="ECO:0000313" key="2">
    <source>
        <dbReference type="Proteomes" id="UP000887116"/>
    </source>
</evidence>
<evidence type="ECO:0000313" key="1">
    <source>
        <dbReference type="EMBL" id="GFR29069.1"/>
    </source>
</evidence>